<dbReference type="AlphaFoldDB" id="A0A1L4FSI2"/>
<organism evidence="2 3">
    <name type="scientific">Mycoplasmopsis pullorum</name>
    <dbReference type="NCBI Taxonomy" id="48003"/>
    <lineage>
        <taxon>Bacteria</taxon>
        <taxon>Bacillati</taxon>
        <taxon>Mycoplasmatota</taxon>
        <taxon>Mycoplasmoidales</taxon>
        <taxon>Metamycoplasmataceae</taxon>
        <taxon>Mycoplasmopsis</taxon>
    </lineage>
</organism>
<dbReference type="RefSeq" id="WP_073372571.1">
    <property type="nucleotide sequence ID" value="NZ_CP017813.1"/>
</dbReference>
<keyword evidence="3" id="KW-1185">Reference proteome</keyword>
<keyword evidence="1" id="KW-0472">Membrane</keyword>
<evidence type="ECO:0000313" key="3">
    <source>
        <dbReference type="Proteomes" id="UP000184322"/>
    </source>
</evidence>
<dbReference type="OrthoDB" id="403918at2"/>
<evidence type="ECO:0000256" key="1">
    <source>
        <dbReference type="SAM" id="Phobius"/>
    </source>
</evidence>
<dbReference type="Proteomes" id="UP000184322">
    <property type="component" value="Chromosome"/>
</dbReference>
<dbReference type="EMBL" id="CP017813">
    <property type="protein sequence ID" value="APJ38568.1"/>
    <property type="molecule type" value="Genomic_DNA"/>
</dbReference>
<evidence type="ECO:0000313" key="2">
    <source>
        <dbReference type="EMBL" id="APJ38568.1"/>
    </source>
</evidence>
<name>A0A1L4FSI2_9BACT</name>
<reference evidence="3" key="1">
    <citation type="submission" date="2016-10" db="EMBL/GenBank/DDBJ databases">
        <authorList>
            <person name="Beylefeld A."/>
            <person name="Abolnik C."/>
        </authorList>
    </citation>
    <scope>NUCLEOTIDE SEQUENCE [LARGE SCALE GENOMIC DNA]</scope>
    <source>
        <strain evidence="3">B359_6</strain>
    </source>
</reference>
<gene>
    <name evidence="2" type="ORF">BLA55_02785</name>
</gene>
<feature type="transmembrane region" description="Helical" evidence="1">
    <location>
        <begin position="12"/>
        <end position="32"/>
    </location>
</feature>
<accession>A0A1L4FSI2</accession>
<protein>
    <submittedName>
        <fullName evidence="2">Uncharacterized protein</fullName>
    </submittedName>
</protein>
<dbReference type="KEGG" id="mpul:BLA55_02785"/>
<proteinExistence type="predicted"/>
<dbReference type="STRING" id="48003.BLA55_02785"/>
<keyword evidence="1" id="KW-0812">Transmembrane</keyword>
<sequence>MAKIRKSKLFKLAFYLGGIALAGTILGTTLTLKSQKKFKPNFYNYKASMSHRLIDSLAQTFNYKQFNEITEFTTSIINNKAVAGIGTDYLAVSLIKQNLLKKIDYASLLNIPDLDEKDYEEALKVILTKETWEHLKSYDEYLTTDINGEKFDKPRHLWEYFMPYFNQDAVIAYNVSKVEIDQKYRIIDEETGESINEIDFERLNESEEYQDSAYKLINILKILNESGYKYWNITDAIRDNMLYGSTYDFNLDTHVRTDSEFTGSVNDESYVRLIKNFKQLIKDGTGFGVENTSRINFIGDGLNIVNNLINPVERDTKAHAAIIYNGDGIDAYYSSDNYADVEDGSAIRFVKPEKNLFLVDGYVQSSSISDENAKIYNQAMAQTAYQNANVAYLQYRELKKIHPDWEFEKLRKAAIIKGQQKYFTDWQTPKLEELFSEDFAENKTSEYVEYLVQQINCPELFELSLDSENEYHNFYADIVQKYQSQNEPQILQNFATTNLTIEDFKNDVLSKFNNHDLVWNYLYVKALSSYLEENEIKTEHNWISEIVKNSEFDSSKLNLWVLDLLAWSDLAFDPEEESDSYKEKLFNTDYLNINNFEYINYSLPIALDNLFIYKNYFFDGDGQDDVIAQELYKIANTEKITHKEIDPVSNDLNSKITLEYYKQMKS</sequence>
<keyword evidence="1" id="KW-1133">Transmembrane helix</keyword>